<feature type="signal peptide" evidence="1">
    <location>
        <begin position="1"/>
        <end position="17"/>
    </location>
</feature>
<evidence type="ECO:0000313" key="3">
    <source>
        <dbReference type="Proteomes" id="UP000190044"/>
    </source>
</evidence>
<dbReference type="Proteomes" id="UP000190044">
    <property type="component" value="Unassembled WGS sequence"/>
</dbReference>
<reference evidence="3" key="1">
    <citation type="submission" date="2017-02" db="EMBL/GenBank/DDBJ databases">
        <authorList>
            <person name="Varghese N."/>
            <person name="Submissions S."/>
        </authorList>
    </citation>
    <scope>NUCLEOTIDE SEQUENCE [LARGE SCALE GENOMIC DNA]</scope>
    <source>
        <strain evidence="3">R11H</strain>
    </source>
</reference>
<keyword evidence="1" id="KW-0732">Signal</keyword>
<keyword evidence="3" id="KW-1185">Reference proteome</keyword>
<dbReference type="OrthoDB" id="7449785at2"/>
<evidence type="ECO:0000256" key="1">
    <source>
        <dbReference type="SAM" id="SignalP"/>
    </source>
</evidence>
<dbReference type="EMBL" id="FUYP01000004">
    <property type="protein sequence ID" value="SKB35863.1"/>
    <property type="molecule type" value="Genomic_DNA"/>
</dbReference>
<gene>
    <name evidence="2" type="ORF">SAMN06295937_100417</name>
</gene>
<name>A0A1T5AMN5_9SPHN</name>
<evidence type="ECO:0000313" key="2">
    <source>
        <dbReference type="EMBL" id="SKB35863.1"/>
    </source>
</evidence>
<sequence>MIAALLLLAADPAPAPAPPPAEAASVPPAPVADSDVREYAAIVGRKAVGKPVAGPFGSADKVLIIARDDRGYPVIGASFGFPVRESLPAPPAGTLAVLRLHQTPSAVMPGPTDDDLAFVAANRLPLFVIGEWARPAPMWEVAWLDGAVRYRTVGEVGEIGPWRD</sequence>
<feature type="chain" id="PRO_5012233714" evidence="1">
    <location>
        <begin position="18"/>
        <end position="164"/>
    </location>
</feature>
<accession>A0A1T5AMN5</accession>
<proteinExistence type="predicted"/>
<organism evidence="2 3">
    <name type="scientific">Sphingopyxis flava</name>
    <dbReference type="NCBI Taxonomy" id="1507287"/>
    <lineage>
        <taxon>Bacteria</taxon>
        <taxon>Pseudomonadati</taxon>
        <taxon>Pseudomonadota</taxon>
        <taxon>Alphaproteobacteria</taxon>
        <taxon>Sphingomonadales</taxon>
        <taxon>Sphingomonadaceae</taxon>
        <taxon>Sphingopyxis</taxon>
    </lineage>
</organism>
<protein>
    <submittedName>
        <fullName evidence="2">Uncharacterized protein</fullName>
    </submittedName>
</protein>
<dbReference type="RefSeq" id="WP_079637441.1">
    <property type="nucleotide sequence ID" value="NZ_FUYP01000004.1"/>
</dbReference>
<dbReference type="AlphaFoldDB" id="A0A1T5AMN5"/>